<comment type="caution">
    <text evidence="3">The sequence shown here is derived from an EMBL/GenBank/DDBJ whole genome shotgun (WGS) entry which is preliminary data.</text>
</comment>
<dbReference type="STRING" id="247633.GP2143_10032"/>
<organism evidence="3 4">
    <name type="scientific">marine gamma proteobacterium HTCC2143</name>
    <dbReference type="NCBI Taxonomy" id="247633"/>
    <lineage>
        <taxon>Bacteria</taxon>
        <taxon>Pseudomonadati</taxon>
        <taxon>Pseudomonadota</taxon>
        <taxon>Gammaproteobacteria</taxon>
        <taxon>Cellvibrionales</taxon>
        <taxon>Spongiibacteraceae</taxon>
        <taxon>BD1-7 clade</taxon>
    </lineage>
</organism>
<dbReference type="InterPro" id="IPR022028">
    <property type="entry name" value="DUF3604"/>
</dbReference>
<evidence type="ECO:0000313" key="3">
    <source>
        <dbReference type="EMBL" id="EAW30927.1"/>
    </source>
</evidence>
<keyword evidence="4" id="KW-1185">Reference proteome</keyword>
<dbReference type="Pfam" id="PF12228">
    <property type="entry name" value="DUF3604"/>
    <property type="match status" value="1"/>
</dbReference>
<dbReference type="Proteomes" id="UP000004931">
    <property type="component" value="Unassembled WGS sequence"/>
</dbReference>
<dbReference type="Gene3D" id="3.20.20.140">
    <property type="entry name" value="Metal-dependent hydrolases"/>
    <property type="match status" value="1"/>
</dbReference>
<proteinExistence type="predicted"/>
<evidence type="ECO:0000313" key="4">
    <source>
        <dbReference type="Proteomes" id="UP000004931"/>
    </source>
</evidence>
<dbReference type="OrthoDB" id="543560at2"/>
<feature type="chain" id="PRO_5002631414" description="DUF3604 domain-containing protein" evidence="2">
    <location>
        <begin position="27"/>
        <end position="685"/>
    </location>
</feature>
<keyword evidence="2" id="KW-0732">Signal</keyword>
<gene>
    <name evidence="3" type="ORF">GP2143_10032</name>
</gene>
<reference evidence="3 4" key="1">
    <citation type="journal article" date="2010" name="J. Bacteriol.">
        <title>Genome sequence of the oligotrophic marine Gammaproteobacterium HTCC2143, isolated from the Oregon Coast.</title>
        <authorList>
            <person name="Oh H.M."/>
            <person name="Kang I."/>
            <person name="Ferriera S."/>
            <person name="Giovannoni S.J."/>
            <person name="Cho J.C."/>
        </authorList>
    </citation>
    <scope>NUCLEOTIDE SEQUENCE [LARGE SCALE GENOMIC DNA]</scope>
    <source>
        <strain evidence="3 4">HTCC2143</strain>
    </source>
</reference>
<dbReference type="EMBL" id="AAVT01000005">
    <property type="protein sequence ID" value="EAW30927.1"/>
    <property type="molecule type" value="Genomic_DNA"/>
</dbReference>
<dbReference type="eggNOG" id="ENOG502Z7WD">
    <property type="taxonomic scope" value="Bacteria"/>
</dbReference>
<dbReference type="PROSITE" id="PS51257">
    <property type="entry name" value="PROKAR_LIPOPROTEIN"/>
    <property type="match status" value="1"/>
</dbReference>
<sequence length="685" mass="75364">MQTSKRRVLFSVLTLIFITSSGCSPAEKPVSSAPVNDAPSHAGHLQENDSGSEESQLAGIKKQQQPLSFFVASPENNADRQAFFGDLHVHTTYSLDAFAFGTVATPSDAYRYAKGDAIRHPGGFDVQLRDPLDFYAVTDHAGFLGLMKEAANPATPFSKLPYVEYLHNLNAPENVNMGTLATRYKIFTTFIGETLSGIEEGRINVDMISDISKNAWSDTVDAAEQHNIPGQFTTFVAYEYTATSADSGNLHRNVIFRGADKLPVIPFSTFQDNNPESLWDWMDDLRDQGVESLAIPHNSNGSNGQMFKLVDWAGNPMDENYTRKRLRNEPLVEITQVKGTSETHPLLSDNDEWAGFEIMPYRVATRLPSEPVGSYAREALLSGLAFEDTGISNPYKFGFIGASDTHTGAVSDDESNYFAKVGLLDATGVLRGSVSLPEDQVELIKASGRSAIKTVDGKEYSVTASETYGASGLTGVWAEENTREAIYDALRRKETFATSGPRIRIRFFGGYDFSDTMLTNDDGIARAYKDGVSMGSDLLAADSAIPSFLLWAVRDAKSTNLQRLQIVKGWTVNGEHNEQVYDVACSDGMTVDPLTHRCPDNSAEVDLRDCSVTADVGAAELKTVWKDPDFDASNRAFYYLRVLENPSCRWSSWDAIRAGETPRTDIPATIQERAWSSPIWYEPAS</sequence>
<name>A0YDP3_9GAMM</name>
<evidence type="ECO:0008006" key="5">
    <source>
        <dbReference type="Google" id="ProtNLM"/>
    </source>
</evidence>
<evidence type="ECO:0000256" key="1">
    <source>
        <dbReference type="SAM" id="MobiDB-lite"/>
    </source>
</evidence>
<accession>A0YDP3</accession>
<feature type="region of interest" description="Disordered" evidence="1">
    <location>
        <begin position="22"/>
        <end position="58"/>
    </location>
</feature>
<protein>
    <recommendedName>
        <fullName evidence="5">DUF3604 domain-containing protein</fullName>
    </recommendedName>
</protein>
<feature type="signal peptide" evidence="2">
    <location>
        <begin position="1"/>
        <end position="26"/>
    </location>
</feature>
<evidence type="ECO:0000256" key="2">
    <source>
        <dbReference type="SAM" id="SignalP"/>
    </source>
</evidence>
<dbReference type="AlphaFoldDB" id="A0YDP3"/>